<dbReference type="PANTHER" id="PTHR12526">
    <property type="entry name" value="GLYCOSYLTRANSFERASE"/>
    <property type="match status" value="1"/>
</dbReference>
<evidence type="ECO:0000259" key="2">
    <source>
        <dbReference type="Pfam" id="PF13477"/>
    </source>
</evidence>
<dbReference type="EMBL" id="JBHTBD010000001">
    <property type="protein sequence ID" value="MFC7293874.1"/>
    <property type="molecule type" value="Genomic_DNA"/>
</dbReference>
<protein>
    <submittedName>
        <fullName evidence="3">Glycosyltransferase family 4 protein</fullName>
    </submittedName>
</protein>
<keyword evidence="4" id="KW-1185">Reference proteome</keyword>
<dbReference type="Pfam" id="PF13477">
    <property type="entry name" value="Glyco_trans_4_2"/>
    <property type="match status" value="1"/>
</dbReference>
<sequence length="377" mass="41142">MKASNKILFVVNAPEFFLSHRLPLAQAARAEGHEVHVASALGECAHKIEDHGFTHHIVPFARSGQNPLNELTTLFKLVGLFRSLKPDLVHLVTIKPVLYGGIAARFSGISAVVSAVSGLGTVFLASSVVARVRMWLVKRLYAAAFKQKRLAVIFQNPDDRDTLLSLVALDSSRTRMIRGSGVALGEYLCQPEPAGTPVVVMAARLLRDKGVFEFVQAAEHLVERNAAVKMRLIGSPDPGNPTSVSEHDLERWKQAGVVELLGYRTDIAEQYAAANIVCLPSYREGLPKSLVEAAACCRAVVTTDVPGCRDAIIPDVTGLLVPVKDPVRLADALQSLIENPVLRKKMGREGRKLAEEAFAIERIVAQHLQIYRELLES</sequence>
<evidence type="ECO:0000313" key="4">
    <source>
        <dbReference type="Proteomes" id="UP001596506"/>
    </source>
</evidence>
<dbReference type="CDD" id="cd03808">
    <property type="entry name" value="GT4_CapM-like"/>
    <property type="match status" value="1"/>
</dbReference>
<reference evidence="4" key="1">
    <citation type="journal article" date="2019" name="Int. J. Syst. Evol. Microbiol.">
        <title>The Global Catalogue of Microorganisms (GCM) 10K type strain sequencing project: providing services to taxonomists for standard genome sequencing and annotation.</title>
        <authorList>
            <consortium name="The Broad Institute Genomics Platform"/>
            <consortium name="The Broad Institute Genome Sequencing Center for Infectious Disease"/>
            <person name="Wu L."/>
            <person name="Ma J."/>
        </authorList>
    </citation>
    <scope>NUCLEOTIDE SEQUENCE [LARGE SCALE GENOMIC DNA]</scope>
    <source>
        <strain evidence="4">CCUG 60559</strain>
    </source>
</reference>
<proteinExistence type="predicted"/>
<evidence type="ECO:0000313" key="3">
    <source>
        <dbReference type="EMBL" id="MFC7293874.1"/>
    </source>
</evidence>
<dbReference type="Gene3D" id="3.40.50.2000">
    <property type="entry name" value="Glycogen Phosphorylase B"/>
    <property type="match status" value="2"/>
</dbReference>
<dbReference type="Pfam" id="PF00534">
    <property type="entry name" value="Glycos_transf_1"/>
    <property type="match status" value="1"/>
</dbReference>
<evidence type="ECO:0000259" key="1">
    <source>
        <dbReference type="Pfam" id="PF00534"/>
    </source>
</evidence>
<comment type="caution">
    <text evidence="3">The sequence shown here is derived from an EMBL/GenBank/DDBJ whole genome shotgun (WGS) entry which is preliminary data.</text>
</comment>
<dbReference type="Proteomes" id="UP001596506">
    <property type="component" value="Unassembled WGS sequence"/>
</dbReference>
<organism evidence="3 4">
    <name type="scientific">Marinobacter aromaticivorans</name>
    <dbReference type="NCBI Taxonomy" id="1494078"/>
    <lineage>
        <taxon>Bacteria</taxon>
        <taxon>Pseudomonadati</taxon>
        <taxon>Pseudomonadota</taxon>
        <taxon>Gammaproteobacteria</taxon>
        <taxon>Pseudomonadales</taxon>
        <taxon>Marinobacteraceae</taxon>
        <taxon>Marinobacter</taxon>
    </lineage>
</organism>
<feature type="domain" description="Glycosyltransferase subfamily 4-like N-terminal" evidence="2">
    <location>
        <begin position="6"/>
        <end position="146"/>
    </location>
</feature>
<name>A0ABW2ISF3_9GAMM</name>
<feature type="domain" description="Glycosyl transferase family 1" evidence="1">
    <location>
        <begin position="192"/>
        <end position="352"/>
    </location>
</feature>
<accession>A0ABW2ISF3</accession>
<dbReference type="SUPFAM" id="SSF53756">
    <property type="entry name" value="UDP-Glycosyltransferase/glycogen phosphorylase"/>
    <property type="match status" value="1"/>
</dbReference>
<dbReference type="InterPro" id="IPR001296">
    <property type="entry name" value="Glyco_trans_1"/>
</dbReference>
<dbReference type="InterPro" id="IPR028098">
    <property type="entry name" value="Glyco_trans_4-like_N"/>
</dbReference>
<dbReference type="PANTHER" id="PTHR12526:SF638">
    <property type="entry name" value="SPORE COAT PROTEIN SA"/>
    <property type="match status" value="1"/>
</dbReference>
<gene>
    <name evidence="3" type="ORF">ACFQQA_03955</name>
</gene>
<dbReference type="RefSeq" id="WP_100687157.1">
    <property type="nucleotide sequence ID" value="NZ_JBHTBD010000001.1"/>
</dbReference>